<sequence>MAKKKLSAVEQAKAAAAAKKGGKSKGINKGVVLVILAALVPFSLPTVVLVFFTMLPTLVAWVIEKGPNRYAFLCVGGLNFAGVFPYLFSLWFGVHTLDESFRMITDPVMLSVAYGCAGIGWGLYGMMPPLVASYLAGSSQRRITNLKAAQAKLIEEWGEEVVKKQTP</sequence>
<name>A0A1H6HE91_MAGFU</name>
<proteinExistence type="predicted"/>
<dbReference type="AlphaFoldDB" id="A0A1H6HE91"/>
<dbReference type="Proteomes" id="UP000182983">
    <property type="component" value="Unassembled WGS sequence"/>
</dbReference>
<dbReference type="RefSeq" id="WP_074766642.1">
    <property type="nucleotide sequence ID" value="NZ_FNWO01000004.1"/>
</dbReference>
<feature type="transmembrane region" description="Helical" evidence="1">
    <location>
        <begin position="70"/>
        <end position="92"/>
    </location>
</feature>
<keyword evidence="1" id="KW-0472">Membrane</keyword>
<feature type="transmembrane region" description="Helical" evidence="1">
    <location>
        <begin position="112"/>
        <end position="137"/>
    </location>
</feature>
<keyword evidence="1" id="KW-0812">Transmembrane</keyword>
<feature type="transmembrane region" description="Helical" evidence="1">
    <location>
        <begin position="30"/>
        <end position="63"/>
    </location>
</feature>
<organism evidence="2 3">
    <name type="scientific">Magnetospirillum fulvum</name>
    <name type="common">Rhodospirillum fulvum</name>
    <dbReference type="NCBI Taxonomy" id="1082"/>
    <lineage>
        <taxon>Bacteria</taxon>
        <taxon>Pseudomonadati</taxon>
        <taxon>Pseudomonadota</taxon>
        <taxon>Alphaproteobacteria</taxon>
        <taxon>Rhodospirillales</taxon>
        <taxon>Rhodospirillaceae</taxon>
        <taxon>Magnetospirillum</taxon>
    </lineage>
</organism>
<dbReference type="EMBL" id="FNWO01000004">
    <property type="protein sequence ID" value="SEH32545.1"/>
    <property type="molecule type" value="Genomic_DNA"/>
</dbReference>
<evidence type="ECO:0000313" key="3">
    <source>
        <dbReference type="Proteomes" id="UP000182983"/>
    </source>
</evidence>
<gene>
    <name evidence="2" type="ORF">SAMN04244559_01265</name>
</gene>
<evidence type="ECO:0000256" key="1">
    <source>
        <dbReference type="SAM" id="Phobius"/>
    </source>
</evidence>
<dbReference type="OrthoDB" id="7357449at2"/>
<reference evidence="3" key="1">
    <citation type="submission" date="2016-10" db="EMBL/GenBank/DDBJ databases">
        <authorList>
            <person name="Varghese N."/>
            <person name="Submissions S."/>
        </authorList>
    </citation>
    <scope>NUCLEOTIDE SEQUENCE [LARGE SCALE GENOMIC DNA]</scope>
    <source>
        <strain evidence="3">DSM 13234</strain>
    </source>
</reference>
<keyword evidence="3" id="KW-1185">Reference proteome</keyword>
<accession>A0A1H6HE91</accession>
<keyword evidence="1" id="KW-1133">Transmembrane helix</keyword>
<evidence type="ECO:0000313" key="2">
    <source>
        <dbReference type="EMBL" id="SEH32545.1"/>
    </source>
</evidence>
<protein>
    <submittedName>
        <fullName evidence="2">Uncharacterized protein</fullName>
    </submittedName>
</protein>